<accession>A0AAN9LSV0</accession>
<name>A0AAN9LSV0_CANGL</name>
<comment type="caution">
    <text evidence="1">The sequence shown here is derived from an EMBL/GenBank/DDBJ whole genome shotgun (WGS) entry which is preliminary data.</text>
</comment>
<keyword evidence="2" id="KW-1185">Reference proteome</keyword>
<evidence type="ECO:0000313" key="1">
    <source>
        <dbReference type="EMBL" id="KAK7339427.1"/>
    </source>
</evidence>
<organism evidence="1 2">
    <name type="scientific">Canavalia gladiata</name>
    <name type="common">Sword bean</name>
    <name type="synonym">Dolichos gladiatus</name>
    <dbReference type="NCBI Taxonomy" id="3824"/>
    <lineage>
        <taxon>Eukaryota</taxon>
        <taxon>Viridiplantae</taxon>
        <taxon>Streptophyta</taxon>
        <taxon>Embryophyta</taxon>
        <taxon>Tracheophyta</taxon>
        <taxon>Spermatophyta</taxon>
        <taxon>Magnoliopsida</taxon>
        <taxon>eudicotyledons</taxon>
        <taxon>Gunneridae</taxon>
        <taxon>Pentapetalae</taxon>
        <taxon>rosids</taxon>
        <taxon>fabids</taxon>
        <taxon>Fabales</taxon>
        <taxon>Fabaceae</taxon>
        <taxon>Papilionoideae</taxon>
        <taxon>50 kb inversion clade</taxon>
        <taxon>NPAAA clade</taxon>
        <taxon>indigoferoid/millettioid clade</taxon>
        <taxon>Phaseoleae</taxon>
        <taxon>Canavalia</taxon>
    </lineage>
</organism>
<gene>
    <name evidence="1" type="ORF">VNO77_20092</name>
</gene>
<dbReference type="EMBL" id="JAYMYQ010000004">
    <property type="protein sequence ID" value="KAK7339427.1"/>
    <property type="molecule type" value="Genomic_DNA"/>
</dbReference>
<sequence length="89" mass="9799">MPSPCASISPLACSAPDYSRVVNFAIADNVVTTMWVVVSAVESSHVTCLKDVDSMVDNSLCFLEIHTLVSKSQKDCYRRRGRIAHHFPS</sequence>
<dbReference type="AlphaFoldDB" id="A0AAN9LSV0"/>
<evidence type="ECO:0000313" key="2">
    <source>
        <dbReference type="Proteomes" id="UP001367508"/>
    </source>
</evidence>
<proteinExistence type="predicted"/>
<dbReference type="Proteomes" id="UP001367508">
    <property type="component" value="Unassembled WGS sequence"/>
</dbReference>
<protein>
    <submittedName>
        <fullName evidence="1">Uncharacterized protein</fullName>
    </submittedName>
</protein>
<reference evidence="1 2" key="1">
    <citation type="submission" date="2024-01" db="EMBL/GenBank/DDBJ databases">
        <title>The genomes of 5 underutilized Papilionoideae crops provide insights into root nodulation and disease resistanc.</title>
        <authorList>
            <person name="Jiang F."/>
        </authorList>
    </citation>
    <scope>NUCLEOTIDE SEQUENCE [LARGE SCALE GENOMIC DNA]</scope>
    <source>
        <strain evidence="1">LVBAO_FW01</strain>
        <tissue evidence="1">Leaves</tissue>
    </source>
</reference>